<reference evidence="4 5" key="1">
    <citation type="submission" date="2020-04" db="EMBL/GenBank/DDBJ databases">
        <authorList>
            <person name="Klaysubun C."/>
            <person name="Duangmal K."/>
            <person name="Lipun K."/>
        </authorList>
    </citation>
    <scope>NUCLEOTIDE SEQUENCE [LARGE SCALE GENOMIC DNA]</scope>
    <source>
        <strain evidence="4 5">DSM 45300</strain>
    </source>
</reference>
<evidence type="ECO:0000256" key="1">
    <source>
        <dbReference type="ARBA" id="ARBA00023122"/>
    </source>
</evidence>
<proteinExistence type="predicted"/>
<dbReference type="PROSITE" id="PS51371">
    <property type="entry name" value="CBS"/>
    <property type="match status" value="2"/>
</dbReference>
<dbReference type="AlphaFoldDB" id="A0A848DF74"/>
<name>A0A848DF74_9PSEU</name>
<dbReference type="PANTHER" id="PTHR43080:SF2">
    <property type="entry name" value="CBS DOMAIN-CONTAINING PROTEIN"/>
    <property type="match status" value="1"/>
</dbReference>
<dbReference type="Pfam" id="PF00571">
    <property type="entry name" value="CBS"/>
    <property type="match status" value="2"/>
</dbReference>
<dbReference type="EMBL" id="JAAXKZ010000014">
    <property type="protein sequence ID" value="NMH91201.1"/>
    <property type="molecule type" value="Genomic_DNA"/>
</dbReference>
<evidence type="ECO:0000313" key="4">
    <source>
        <dbReference type="EMBL" id="NMH91201.1"/>
    </source>
</evidence>
<dbReference type="SUPFAM" id="SSF54631">
    <property type="entry name" value="CBS-domain pair"/>
    <property type="match status" value="1"/>
</dbReference>
<dbReference type="Proteomes" id="UP000586918">
    <property type="component" value="Unassembled WGS sequence"/>
</dbReference>
<dbReference type="RefSeq" id="WP_169411012.1">
    <property type="nucleotide sequence ID" value="NZ_JAAXKZ010000014.1"/>
</dbReference>
<gene>
    <name evidence="4" type="ORF">HF519_06260</name>
</gene>
<comment type="caution">
    <text evidence="4">The sequence shown here is derived from an EMBL/GenBank/DDBJ whole genome shotgun (WGS) entry which is preliminary data.</text>
</comment>
<dbReference type="InterPro" id="IPR051257">
    <property type="entry name" value="Diverse_CBS-Domain"/>
</dbReference>
<evidence type="ECO:0000313" key="5">
    <source>
        <dbReference type="Proteomes" id="UP000586918"/>
    </source>
</evidence>
<sequence length="139" mass="14494">MPAVNDAATGHVTPSDPVRLIMNSTVATVDVGCSMLEVVAELVADEIGAVLVTGEHGPLGVLSERDVVTALTTARDLAEVQAEDVMSTEVVWADPADSVRAVGILMRDAGVRHIPVGNDREVLGVVAMRDVLSVLLAEN</sequence>
<dbReference type="PANTHER" id="PTHR43080">
    <property type="entry name" value="CBS DOMAIN-CONTAINING PROTEIN CBSX3, MITOCHONDRIAL"/>
    <property type="match status" value="1"/>
</dbReference>
<evidence type="ECO:0000259" key="3">
    <source>
        <dbReference type="PROSITE" id="PS51371"/>
    </source>
</evidence>
<dbReference type="SMART" id="SM00116">
    <property type="entry name" value="CBS"/>
    <property type="match status" value="2"/>
</dbReference>
<keyword evidence="1 2" id="KW-0129">CBS domain</keyword>
<keyword evidence="5" id="KW-1185">Reference proteome</keyword>
<feature type="domain" description="CBS" evidence="3">
    <location>
        <begin position="86"/>
        <end position="139"/>
    </location>
</feature>
<evidence type="ECO:0000256" key="2">
    <source>
        <dbReference type="PROSITE-ProRule" id="PRU00703"/>
    </source>
</evidence>
<dbReference type="Gene3D" id="3.10.580.10">
    <property type="entry name" value="CBS-domain"/>
    <property type="match status" value="1"/>
</dbReference>
<protein>
    <submittedName>
        <fullName evidence="4">CBS domain-containing protein</fullName>
    </submittedName>
</protein>
<organism evidence="4 5">
    <name type="scientific">Pseudonocardia bannensis</name>
    <dbReference type="NCBI Taxonomy" id="630973"/>
    <lineage>
        <taxon>Bacteria</taxon>
        <taxon>Bacillati</taxon>
        <taxon>Actinomycetota</taxon>
        <taxon>Actinomycetes</taxon>
        <taxon>Pseudonocardiales</taxon>
        <taxon>Pseudonocardiaceae</taxon>
        <taxon>Pseudonocardia</taxon>
    </lineage>
</organism>
<dbReference type="InterPro" id="IPR000644">
    <property type="entry name" value="CBS_dom"/>
</dbReference>
<accession>A0A848DF74</accession>
<dbReference type="InterPro" id="IPR046342">
    <property type="entry name" value="CBS_dom_sf"/>
</dbReference>
<feature type="domain" description="CBS" evidence="3">
    <location>
        <begin position="22"/>
        <end position="77"/>
    </location>
</feature>